<feature type="signal peptide" evidence="10">
    <location>
        <begin position="1"/>
        <end position="35"/>
    </location>
</feature>
<dbReference type="OrthoDB" id="337750at2759"/>
<evidence type="ECO:0000256" key="1">
    <source>
        <dbReference type="ARBA" id="ARBA00009727"/>
    </source>
</evidence>
<dbReference type="GO" id="GO:0030134">
    <property type="term" value="C:COPII-coated ER to Golgi transport vesicle"/>
    <property type="evidence" value="ECO:0007669"/>
    <property type="project" value="TreeGrafter"/>
</dbReference>
<dbReference type="GO" id="GO:0015031">
    <property type="term" value="P:protein transport"/>
    <property type="evidence" value="ECO:0007669"/>
    <property type="project" value="UniProtKB-KW"/>
</dbReference>
<protein>
    <recommendedName>
        <fullName evidence="9">Protein YIF1</fullName>
    </recommendedName>
</protein>
<keyword evidence="6 9" id="KW-1133">Transmembrane helix</keyword>
<organism evidence="11 12">
    <name type="scientific">Echinococcus multilocularis</name>
    <name type="common">Fox tapeworm</name>
    <dbReference type="NCBI Taxonomy" id="6211"/>
    <lineage>
        <taxon>Eukaryota</taxon>
        <taxon>Metazoa</taxon>
        <taxon>Spiralia</taxon>
        <taxon>Lophotrochozoa</taxon>
        <taxon>Platyhelminthes</taxon>
        <taxon>Cestoda</taxon>
        <taxon>Eucestoda</taxon>
        <taxon>Cyclophyllidea</taxon>
        <taxon>Taeniidae</taxon>
        <taxon>Echinococcus</taxon>
    </lineage>
</organism>
<feature type="transmembrane region" description="Helical" evidence="9">
    <location>
        <begin position="205"/>
        <end position="226"/>
    </location>
</feature>
<dbReference type="PANTHER" id="PTHR14083:SF0">
    <property type="entry name" value="YIP1D-INTERACTING FACTOR 1, ISOFORM C"/>
    <property type="match status" value="1"/>
</dbReference>
<evidence type="ECO:0000313" key="12">
    <source>
        <dbReference type="Proteomes" id="UP000017246"/>
    </source>
</evidence>
<dbReference type="STRING" id="6211.A0A068YFV8"/>
<dbReference type="OMA" id="NWEVRYS"/>
<evidence type="ECO:0000256" key="3">
    <source>
        <dbReference type="ARBA" id="ARBA00022692"/>
    </source>
</evidence>
<feature type="chain" id="PRO_5009741745" description="Protein YIF1" evidence="10">
    <location>
        <begin position="36"/>
        <end position="337"/>
    </location>
</feature>
<keyword evidence="4 9" id="KW-0256">Endoplasmic reticulum</keyword>
<dbReference type="GO" id="GO:0006888">
    <property type="term" value="P:endoplasmic reticulum to Golgi vesicle-mediated transport"/>
    <property type="evidence" value="ECO:0007669"/>
    <property type="project" value="UniProtKB-UniRule"/>
</dbReference>
<keyword evidence="3 9" id="KW-0812">Transmembrane</keyword>
<reference evidence="11" key="1">
    <citation type="journal article" date="2013" name="Nature">
        <title>The genomes of four tapeworm species reveal adaptations to parasitism.</title>
        <authorList>
            <person name="Tsai I.J."/>
            <person name="Zarowiecki M."/>
            <person name="Holroyd N."/>
            <person name="Garciarrubio A."/>
            <person name="Sanchez-Flores A."/>
            <person name="Brooks K.L."/>
            <person name="Tracey A."/>
            <person name="Bobes R.J."/>
            <person name="Fragoso G."/>
            <person name="Sciutto E."/>
            <person name="Aslett M."/>
            <person name="Beasley H."/>
            <person name="Bennett H.M."/>
            <person name="Cai J."/>
            <person name="Camicia F."/>
            <person name="Clark R."/>
            <person name="Cucher M."/>
            <person name="De Silva N."/>
            <person name="Day T.A."/>
            <person name="Deplazes P."/>
            <person name="Estrada K."/>
            <person name="Fernandez C."/>
            <person name="Holland P.W."/>
            <person name="Hou J."/>
            <person name="Hu S."/>
            <person name="Huckvale T."/>
            <person name="Hung S.S."/>
            <person name="Kamenetzky L."/>
            <person name="Keane J.A."/>
            <person name="Kiss F."/>
            <person name="Koziol U."/>
            <person name="Lambert O."/>
            <person name="Liu K."/>
            <person name="Luo X."/>
            <person name="Luo Y."/>
            <person name="Macchiaroli N."/>
            <person name="Nichol S."/>
            <person name="Paps J."/>
            <person name="Parkinson J."/>
            <person name="Pouchkina-Stantcheva N."/>
            <person name="Riddiford N."/>
            <person name="Rosenzvit M."/>
            <person name="Salinas G."/>
            <person name="Wasmuth J.D."/>
            <person name="Zamanian M."/>
            <person name="Zheng Y."/>
            <person name="Cai X."/>
            <person name="Soberon X."/>
            <person name="Olson P.D."/>
            <person name="Laclette J.P."/>
            <person name="Brehm K."/>
            <person name="Berriman M."/>
            <person name="Garciarrubio A."/>
            <person name="Bobes R.J."/>
            <person name="Fragoso G."/>
            <person name="Sanchez-Flores A."/>
            <person name="Estrada K."/>
            <person name="Cevallos M.A."/>
            <person name="Morett E."/>
            <person name="Gonzalez V."/>
            <person name="Portillo T."/>
            <person name="Ochoa-Leyva A."/>
            <person name="Jose M.V."/>
            <person name="Sciutto E."/>
            <person name="Landa A."/>
            <person name="Jimenez L."/>
            <person name="Valdes V."/>
            <person name="Carrero J.C."/>
            <person name="Larralde C."/>
            <person name="Morales-Montor J."/>
            <person name="Limon-Lason J."/>
            <person name="Soberon X."/>
            <person name="Laclette J.P."/>
        </authorList>
    </citation>
    <scope>NUCLEOTIDE SEQUENCE [LARGE SCALE GENOMIC DNA]</scope>
</reference>
<evidence type="ECO:0000256" key="7">
    <source>
        <dbReference type="ARBA" id="ARBA00023034"/>
    </source>
</evidence>
<name>A0A068YFV8_ECHMU</name>
<dbReference type="EMBL" id="LN902841">
    <property type="protein sequence ID" value="CDS41232.1"/>
    <property type="molecule type" value="Genomic_DNA"/>
</dbReference>
<dbReference type="AlphaFoldDB" id="A0A068YFV8"/>
<evidence type="ECO:0000256" key="5">
    <source>
        <dbReference type="ARBA" id="ARBA00022927"/>
    </source>
</evidence>
<evidence type="ECO:0000256" key="10">
    <source>
        <dbReference type="SAM" id="SignalP"/>
    </source>
</evidence>
<sequence length="337" mass="37509">MTYIPCHPIRVPCLRSVGFSCPLLVFFCVMELCSSPWGGHSANSSSSQFYAPPDVPPHTYPQQYYGSSSYQHSVPQSTTFTPAEGHVFVNQFAQNVAMQYGSEAIGQGRQLVQEKVGKYFSLSKLKHYFAVDNAYVAGKLGILLFPFFHTRWDLQYDAMGVVSPRRDINSPDLYIPAMAFITYVVAAGVSLGVEGRFAPDLLGILSSQSFFWLILEVCMLTLALYLLNIQSSLGYLDLLAYCGYKFVHMITVVLVALVLSAPGYYFALVWTGLAFAFFQIRSLKLQVLPQADRQASLSPRRGVYFLVCAALFQPFIIWWLTSSVIPTTWSTAPVIGV</sequence>
<feature type="transmembrane region" description="Helical" evidence="9">
    <location>
        <begin position="238"/>
        <end position="258"/>
    </location>
</feature>
<evidence type="ECO:0000313" key="11">
    <source>
        <dbReference type="EMBL" id="CDS41232.1"/>
    </source>
</evidence>
<accession>A0A068YFV8</accession>
<proteinExistence type="inferred from homology"/>
<evidence type="ECO:0000256" key="6">
    <source>
        <dbReference type="ARBA" id="ARBA00022989"/>
    </source>
</evidence>
<evidence type="ECO:0000256" key="9">
    <source>
        <dbReference type="RuleBase" id="RU368073"/>
    </source>
</evidence>
<comment type="subcellular location">
    <subcellularLocation>
        <location evidence="9">Endoplasmic reticulum membrane</location>
        <topology evidence="9">Multi-pass membrane protein</topology>
    </subcellularLocation>
    <subcellularLocation>
        <location evidence="9">Golgi apparatus membrane</location>
        <topology evidence="9">Multi-pass membrane protein</topology>
    </subcellularLocation>
</comment>
<gene>
    <name evidence="11" type="ORF">EmuJ_000886100</name>
</gene>
<evidence type="ECO:0000256" key="2">
    <source>
        <dbReference type="ARBA" id="ARBA00022448"/>
    </source>
</evidence>
<comment type="function">
    <text evidence="9">Has a role in transport between endoplasmic reticulum and Golgi.</text>
</comment>
<evidence type="ECO:0000256" key="4">
    <source>
        <dbReference type="ARBA" id="ARBA00022824"/>
    </source>
</evidence>
<reference evidence="11" key="2">
    <citation type="submission" date="2015-11" db="EMBL/GenBank/DDBJ databases">
        <authorList>
            <person name="Zhang Y."/>
            <person name="Guo Z."/>
        </authorList>
    </citation>
    <scope>NUCLEOTIDE SEQUENCE</scope>
</reference>
<keyword evidence="2 9" id="KW-0813">Transport</keyword>
<dbReference type="GO" id="GO:0005789">
    <property type="term" value="C:endoplasmic reticulum membrane"/>
    <property type="evidence" value="ECO:0007669"/>
    <property type="project" value="UniProtKB-SubCell"/>
</dbReference>
<dbReference type="Proteomes" id="UP000017246">
    <property type="component" value="Unassembled WGS sequence"/>
</dbReference>
<keyword evidence="8 9" id="KW-0472">Membrane</keyword>
<keyword evidence="12" id="KW-1185">Reference proteome</keyword>
<dbReference type="PANTHER" id="PTHR14083">
    <property type="entry name" value="YIP1 INTERACTING FACTOR HOMOLOG YIF1 PROTEIN"/>
    <property type="match status" value="1"/>
</dbReference>
<dbReference type="GO" id="GO:0000139">
    <property type="term" value="C:Golgi membrane"/>
    <property type="evidence" value="ECO:0007669"/>
    <property type="project" value="UniProtKB-SubCell"/>
</dbReference>
<dbReference type="InterPro" id="IPR005578">
    <property type="entry name" value="Yif1_fam"/>
</dbReference>
<feature type="transmembrane region" description="Helical" evidence="9">
    <location>
        <begin position="173"/>
        <end position="193"/>
    </location>
</feature>
<keyword evidence="10" id="KW-0732">Signal</keyword>
<evidence type="ECO:0000256" key="8">
    <source>
        <dbReference type="ARBA" id="ARBA00023136"/>
    </source>
</evidence>
<comment type="similarity">
    <text evidence="1 9">Belongs to the YIF1 family.</text>
</comment>
<dbReference type="Pfam" id="PF03878">
    <property type="entry name" value="YIF1"/>
    <property type="match status" value="1"/>
</dbReference>
<keyword evidence="7 9" id="KW-0333">Golgi apparatus</keyword>
<feature type="transmembrane region" description="Helical" evidence="9">
    <location>
        <begin position="303"/>
        <end position="321"/>
    </location>
</feature>
<keyword evidence="5 9" id="KW-0653">Protein transport</keyword>
<dbReference type="GO" id="GO:0005793">
    <property type="term" value="C:endoplasmic reticulum-Golgi intermediate compartment"/>
    <property type="evidence" value="ECO:0007669"/>
    <property type="project" value="UniProtKB-UniRule"/>
</dbReference>
<dbReference type="eggNOG" id="KOG3094">
    <property type="taxonomic scope" value="Eukaryota"/>
</dbReference>